<evidence type="ECO:0000256" key="4">
    <source>
        <dbReference type="ARBA" id="ARBA00023186"/>
    </source>
</evidence>
<dbReference type="FunFam" id="3.40.50.300:FF:000220">
    <property type="entry name" value="ATP-dependent protease ATPase subunit HslU"/>
    <property type="match status" value="1"/>
</dbReference>
<evidence type="ECO:0000313" key="7">
    <source>
        <dbReference type="EMBL" id="PKK91390.1"/>
    </source>
</evidence>
<dbReference type="InterPro" id="IPR050052">
    <property type="entry name" value="ATP-dep_Clp_protease_ClpX"/>
</dbReference>
<dbReference type="PANTHER" id="PTHR48102:SF3">
    <property type="entry name" value="ATP-DEPENDENT PROTEASE ATPASE SUBUNIT HSLU"/>
    <property type="match status" value="1"/>
</dbReference>
<keyword evidence="2" id="KW-0547">Nucleotide-binding</keyword>
<evidence type="ECO:0000256" key="1">
    <source>
        <dbReference type="ARBA" id="ARBA00009771"/>
    </source>
</evidence>
<dbReference type="AlphaFoldDB" id="A0A2N1PST7"/>
<dbReference type="Pfam" id="PF07724">
    <property type="entry name" value="AAA_2"/>
    <property type="match status" value="1"/>
</dbReference>
<evidence type="ECO:0000256" key="2">
    <source>
        <dbReference type="ARBA" id="ARBA00022741"/>
    </source>
</evidence>
<dbReference type="GO" id="GO:0009376">
    <property type="term" value="C:HslUV protease complex"/>
    <property type="evidence" value="ECO:0007669"/>
    <property type="project" value="InterPro"/>
</dbReference>
<feature type="domain" description="AAA+ ATPase" evidence="5">
    <location>
        <begin position="53"/>
        <end position="343"/>
    </location>
</feature>
<evidence type="ECO:0000259" key="6">
    <source>
        <dbReference type="SMART" id="SM01086"/>
    </source>
</evidence>
<dbReference type="GO" id="GO:0051603">
    <property type="term" value="P:proteolysis involved in protein catabolic process"/>
    <property type="evidence" value="ECO:0007669"/>
    <property type="project" value="TreeGrafter"/>
</dbReference>
<feature type="domain" description="Clp ATPase C-terminal" evidence="6">
    <location>
        <begin position="342"/>
        <end position="438"/>
    </location>
</feature>
<comment type="caution">
    <text evidence="7">The sequence shown here is derived from an EMBL/GenBank/DDBJ whole genome shotgun (WGS) entry which is preliminary data.</text>
</comment>
<evidence type="ECO:0000313" key="8">
    <source>
        <dbReference type="Proteomes" id="UP000233256"/>
    </source>
</evidence>
<dbReference type="Proteomes" id="UP000233256">
    <property type="component" value="Unassembled WGS sequence"/>
</dbReference>
<organism evidence="7 8">
    <name type="scientific">Candidatus Wallbacteria bacterium HGW-Wallbacteria-1</name>
    <dbReference type="NCBI Taxonomy" id="2013854"/>
    <lineage>
        <taxon>Bacteria</taxon>
        <taxon>Candidatus Walliibacteriota</taxon>
    </lineage>
</organism>
<name>A0A2N1PST7_9BACT</name>
<dbReference type="GO" id="GO:0016887">
    <property type="term" value="F:ATP hydrolysis activity"/>
    <property type="evidence" value="ECO:0007669"/>
    <property type="project" value="InterPro"/>
</dbReference>
<dbReference type="SMART" id="SM01086">
    <property type="entry name" value="ClpB_D2-small"/>
    <property type="match status" value="1"/>
</dbReference>
<keyword evidence="3" id="KW-0067">ATP-binding</keyword>
<dbReference type="InterPro" id="IPR027417">
    <property type="entry name" value="P-loop_NTPase"/>
</dbReference>
<reference evidence="7 8" key="1">
    <citation type="journal article" date="2017" name="ISME J.">
        <title>Potential for microbial H2 and metal transformations associated with novel bacteria and archaea in deep terrestrial subsurface sediments.</title>
        <authorList>
            <person name="Hernsdorf A.W."/>
            <person name="Amano Y."/>
            <person name="Miyakawa K."/>
            <person name="Ise K."/>
            <person name="Suzuki Y."/>
            <person name="Anantharaman K."/>
            <person name="Probst A."/>
            <person name="Burstein D."/>
            <person name="Thomas B.C."/>
            <person name="Banfield J.F."/>
        </authorList>
    </citation>
    <scope>NUCLEOTIDE SEQUENCE [LARGE SCALE GENOMIC DNA]</scope>
    <source>
        <strain evidence="7">HGW-Wallbacteria-1</strain>
    </source>
</reference>
<proteinExistence type="inferred from homology"/>
<protein>
    <submittedName>
        <fullName evidence="7">HslU--HslV peptidase ATPase subunit</fullName>
    </submittedName>
</protein>
<dbReference type="InterPro" id="IPR019489">
    <property type="entry name" value="Clp_ATPase_C"/>
</dbReference>
<dbReference type="InterPro" id="IPR003959">
    <property type="entry name" value="ATPase_AAA_core"/>
</dbReference>
<dbReference type="Pfam" id="PF00004">
    <property type="entry name" value="AAA"/>
    <property type="match status" value="1"/>
</dbReference>
<dbReference type="InterPro" id="IPR004491">
    <property type="entry name" value="HslU"/>
</dbReference>
<accession>A0A2N1PST7</accession>
<sequence>MNTPLRDLTPTKIVAYLDRYIIGQKDAKKSVAIALRNRYRRSLLSPEMAEEVAPKNIIMIGPTGVGKTEIARRLAKLTNAPFLKIEATKFTEVGYVGRDIESMIRDLTEIAVSLVRSEKTARVRDRVRDVVESRLLDLIIISFSRTEIREGFPEIANLPTDRPSLLVMLRAGELDHLEVELEVESQATPQVDMLAGPGMEEMGMNFRAILGSILPSRSRKARMKVRDAQRTLENEEAAKLVDQDDILAEALKRVQNDGIVFLDEIDKIVGTGSKSGPEVSREGVQRDLLPIIEGTTVNTKYGPIRTDHILFISAGAFSFSKPSDLIPEMQGRFPIRVELKRLTEGDFTEILTRPKNALVTQYRELLGADDVRLDLTDDAIAQIASYAVKVNSSQEDIGARRLHTIMEKLLEDILFDAPYPGGGEKAISVDGAMVRERLESLVQDSDMARFIL</sequence>
<dbReference type="NCBIfam" id="NF003544">
    <property type="entry name" value="PRK05201.1"/>
    <property type="match status" value="1"/>
</dbReference>
<evidence type="ECO:0000259" key="5">
    <source>
        <dbReference type="SMART" id="SM00382"/>
    </source>
</evidence>
<dbReference type="EMBL" id="PGXC01000003">
    <property type="protein sequence ID" value="PKK91390.1"/>
    <property type="molecule type" value="Genomic_DNA"/>
</dbReference>
<comment type="similarity">
    <text evidence="1">Belongs to the ClpX chaperone family. HslU subfamily.</text>
</comment>
<dbReference type="SUPFAM" id="SSF52540">
    <property type="entry name" value="P-loop containing nucleoside triphosphate hydrolases"/>
    <property type="match status" value="1"/>
</dbReference>
<dbReference type="Gene3D" id="1.10.8.60">
    <property type="match status" value="1"/>
</dbReference>
<evidence type="ECO:0000256" key="3">
    <source>
        <dbReference type="ARBA" id="ARBA00022840"/>
    </source>
</evidence>
<dbReference type="CDD" id="cd19498">
    <property type="entry name" value="RecA-like_HslU"/>
    <property type="match status" value="1"/>
</dbReference>
<dbReference type="Gene3D" id="3.40.50.300">
    <property type="entry name" value="P-loop containing nucleotide triphosphate hydrolases"/>
    <property type="match status" value="2"/>
</dbReference>
<dbReference type="SMART" id="SM00382">
    <property type="entry name" value="AAA"/>
    <property type="match status" value="1"/>
</dbReference>
<gene>
    <name evidence="7" type="ORF">CVV64_06400</name>
</gene>
<dbReference type="InterPro" id="IPR003593">
    <property type="entry name" value="AAA+_ATPase"/>
</dbReference>
<dbReference type="PANTHER" id="PTHR48102">
    <property type="entry name" value="ATP-DEPENDENT CLP PROTEASE ATP-BINDING SUBUNIT CLPX-LIKE, MITOCHONDRIAL-RELATED"/>
    <property type="match status" value="1"/>
</dbReference>
<dbReference type="NCBIfam" id="TIGR00390">
    <property type="entry name" value="hslU"/>
    <property type="match status" value="1"/>
</dbReference>
<keyword evidence="4" id="KW-0143">Chaperone</keyword>
<dbReference type="Gene3D" id="1.10.8.10">
    <property type="entry name" value="DNA helicase RuvA subunit, C-terminal domain"/>
    <property type="match status" value="1"/>
</dbReference>
<dbReference type="GO" id="GO:0005524">
    <property type="term" value="F:ATP binding"/>
    <property type="evidence" value="ECO:0007669"/>
    <property type="project" value="UniProtKB-KW"/>
</dbReference>
<dbReference type="GO" id="GO:0008233">
    <property type="term" value="F:peptidase activity"/>
    <property type="evidence" value="ECO:0007669"/>
    <property type="project" value="InterPro"/>
</dbReference>
<dbReference type="Pfam" id="PF10431">
    <property type="entry name" value="ClpB_D2-small"/>
    <property type="match status" value="1"/>
</dbReference>